<dbReference type="Gene3D" id="3.30.1330.60">
    <property type="entry name" value="OmpA-like domain"/>
    <property type="match status" value="1"/>
</dbReference>
<dbReference type="PROSITE" id="PS51257">
    <property type="entry name" value="PROKAR_LIPOPROTEIN"/>
    <property type="match status" value="1"/>
</dbReference>
<dbReference type="PRINTS" id="PR01021">
    <property type="entry name" value="OMPADOMAIN"/>
</dbReference>
<evidence type="ECO:0000256" key="1">
    <source>
        <dbReference type="ARBA" id="ARBA00004442"/>
    </source>
</evidence>
<reference evidence="8 9" key="1">
    <citation type="submission" date="2019-01" db="EMBL/GenBank/DDBJ databases">
        <title>Zoogloea oleivorans genome sequencing and assembly.</title>
        <authorList>
            <person name="Tancsics A."/>
            <person name="Farkas M."/>
            <person name="Kriszt B."/>
            <person name="Maroti G."/>
            <person name="Horvath B."/>
        </authorList>
    </citation>
    <scope>NUCLEOTIDE SEQUENCE [LARGE SCALE GENOMIC DNA]</scope>
    <source>
        <strain evidence="8 9">Buc</strain>
    </source>
</reference>
<evidence type="ECO:0000256" key="4">
    <source>
        <dbReference type="PROSITE-ProRule" id="PRU00473"/>
    </source>
</evidence>
<dbReference type="PROSITE" id="PS51123">
    <property type="entry name" value="OMPA_2"/>
    <property type="match status" value="1"/>
</dbReference>
<dbReference type="Pfam" id="PF13441">
    <property type="entry name" value="Gly-zipper_YMGG"/>
    <property type="match status" value="1"/>
</dbReference>
<dbReference type="RefSeq" id="WP_148580918.1">
    <property type="nucleotide sequence ID" value="NZ_JAVEUW010000007.1"/>
</dbReference>
<evidence type="ECO:0000256" key="3">
    <source>
        <dbReference type="ARBA" id="ARBA00023237"/>
    </source>
</evidence>
<feature type="signal peptide" evidence="6">
    <location>
        <begin position="1"/>
        <end position="26"/>
    </location>
</feature>
<evidence type="ECO:0000256" key="5">
    <source>
        <dbReference type="SAM" id="Phobius"/>
    </source>
</evidence>
<accession>A0A6C2CKR6</accession>
<keyword evidence="9" id="KW-1185">Reference proteome</keyword>
<dbReference type="AlphaFoldDB" id="A0A6C2CKR6"/>
<evidence type="ECO:0000256" key="2">
    <source>
        <dbReference type="ARBA" id="ARBA00023136"/>
    </source>
</evidence>
<feature type="domain" description="OmpA-like" evidence="7">
    <location>
        <begin position="119"/>
        <end position="236"/>
    </location>
</feature>
<name>A0A6C2CKR6_9RHOO</name>
<comment type="subcellular location">
    <subcellularLocation>
        <location evidence="1">Cell outer membrane</location>
    </subcellularLocation>
</comment>
<evidence type="ECO:0000313" key="8">
    <source>
        <dbReference type="EMBL" id="TYC53943.1"/>
    </source>
</evidence>
<dbReference type="InterPro" id="IPR006665">
    <property type="entry name" value="OmpA-like"/>
</dbReference>
<keyword evidence="2 4" id="KW-0472">Membrane</keyword>
<evidence type="ECO:0000259" key="7">
    <source>
        <dbReference type="PROSITE" id="PS51123"/>
    </source>
</evidence>
<keyword evidence="5" id="KW-0812">Transmembrane</keyword>
<dbReference type="CDD" id="cd07185">
    <property type="entry name" value="OmpA_C-like"/>
    <property type="match status" value="1"/>
</dbReference>
<dbReference type="InterPro" id="IPR027367">
    <property type="entry name" value="Gly-zipper_YMGG"/>
</dbReference>
<proteinExistence type="predicted"/>
<evidence type="ECO:0000256" key="6">
    <source>
        <dbReference type="SAM" id="SignalP"/>
    </source>
</evidence>
<sequence length="237" mass="23589">MKKTNVRAVVALITSAALVLSGCATPGQGGVGAPVAGGQVGCGLQATTQTNNTLSGAAIGAGVGALVGAAAGRGHVKNVAAGAAVGGLVGAGVGAYMDQQQEVLKRDLAGSGINMARSGDVIILTLPEGILFASGKSALSAQARQGLDRLVNPLVKFDKTAVTVCGHTDNVGARDLNVKLSADRARAVSDYLAQKGVPASRLSAIGMADDQSIGDNKTQAGRATNRRVEVVLRPIQG</sequence>
<keyword evidence="3" id="KW-0998">Cell outer membrane</keyword>
<dbReference type="InterPro" id="IPR050330">
    <property type="entry name" value="Bact_OuterMem_StrucFunc"/>
</dbReference>
<dbReference type="PANTHER" id="PTHR30329">
    <property type="entry name" value="STATOR ELEMENT OF FLAGELLAR MOTOR COMPLEX"/>
    <property type="match status" value="1"/>
</dbReference>
<gene>
    <name evidence="8" type="ORF">ETQ85_20345</name>
</gene>
<dbReference type="SUPFAM" id="SSF103088">
    <property type="entry name" value="OmpA-like"/>
    <property type="match status" value="1"/>
</dbReference>
<dbReference type="EMBL" id="SDKK01000024">
    <property type="protein sequence ID" value="TYC53943.1"/>
    <property type="molecule type" value="Genomic_DNA"/>
</dbReference>
<keyword evidence="6" id="KW-0732">Signal</keyword>
<dbReference type="PANTHER" id="PTHR30329:SF21">
    <property type="entry name" value="LIPOPROTEIN YIAD-RELATED"/>
    <property type="match status" value="1"/>
</dbReference>
<comment type="caution">
    <text evidence="8">The sequence shown here is derived from an EMBL/GenBank/DDBJ whole genome shotgun (WGS) entry which is preliminary data.</text>
</comment>
<feature type="transmembrane region" description="Helical" evidence="5">
    <location>
        <begin position="79"/>
        <end position="97"/>
    </location>
</feature>
<feature type="chain" id="PRO_5025356104" evidence="6">
    <location>
        <begin position="27"/>
        <end position="237"/>
    </location>
</feature>
<dbReference type="OrthoDB" id="9782229at2"/>
<feature type="transmembrane region" description="Helical" evidence="5">
    <location>
        <begin position="54"/>
        <end position="72"/>
    </location>
</feature>
<dbReference type="Proteomes" id="UP000389128">
    <property type="component" value="Unassembled WGS sequence"/>
</dbReference>
<keyword evidence="5" id="KW-1133">Transmembrane helix</keyword>
<dbReference type="Pfam" id="PF00691">
    <property type="entry name" value="OmpA"/>
    <property type="match status" value="1"/>
</dbReference>
<protein>
    <submittedName>
        <fullName evidence="8">OmpA family protein</fullName>
    </submittedName>
</protein>
<dbReference type="InterPro" id="IPR006664">
    <property type="entry name" value="OMP_bac"/>
</dbReference>
<evidence type="ECO:0000313" key="9">
    <source>
        <dbReference type="Proteomes" id="UP000389128"/>
    </source>
</evidence>
<dbReference type="GO" id="GO:0009279">
    <property type="term" value="C:cell outer membrane"/>
    <property type="evidence" value="ECO:0007669"/>
    <property type="project" value="UniProtKB-SubCell"/>
</dbReference>
<organism evidence="8 9">
    <name type="scientific">Zoogloea oleivorans</name>
    <dbReference type="NCBI Taxonomy" id="1552750"/>
    <lineage>
        <taxon>Bacteria</taxon>
        <taxon>Pseudomonadati</taxon>
        <taxon>Pseudomonadota</taxon>
        <taxon>Betaproteobacteria</taxon>
        <taxon>Rhodocyclales</taxon>
        <taxon>Zoogloeaceae</taxon>
        <taxon>Zoogloea</taxon>
    </lineage>
</organism>
<dbReference type="InterPro" id="IPR036737">
    <property type="entry name" value="OmpA-like_sf"/>
</dbReference>